<feature type="non-terminal residue" evidence="1">
    <location>
        <position position="1"/>
    </location>
</feature>
<evidence type="ECO:0000313" key="1">
    <source>
        <dbReference type="EMBL" id="GAI83052.1"/>
    </source>
</evidence>
<comment type="caution">
    <text evidence="1">The sequence shown here is derived from an EMBL/GenBank/DDBJ whole genome shotgun (WGS) entry which is preliminary data.</text>
</comment>
<proteinExistence type="predicted"/>
<protein>
    <submittedName>
        <fullName evidence="1">Uncharacterized protein</fullName>
    </submittedName>
</protein>
<dbReference type="AlphaFoldDB" id="X1RQR4"/>
<dbReference type="EMBL" id="BARW01015047">
    <property type="protein sequence ID" value="GAI83052.1"/>
    <property type="molecule type" value="Genomic_DNA"/>
</dbReference>
<gene>
    <name evidence="1" type="ORF">S12H4_26508</name>
</gene>
<accession>X1RQR4</accession>
<reference evidence="1" key="1">
    <citation type="journal article" date="2014" name="Front. Microbiol.">
        <title>High frequency of phylogenetically diverse reductive dehalogenase-homologous genes in deep subseafloor sedimentary metagenomes.</title>
        <authorList>
            <person name="Kawai M."/>
            <person name="Futagami T."/>
            <person name="Toyoda A."/>
            <person name="Takaki Y."/>
            <person name="Nishi S."/>
            <person name="Hori S."/>
            <person name="Arai W."/>
            <person name="Tsubouchi T."/>
            <person name="Morono Y."/>
            <person name="Uchiyama I."/>
            <person name="Ito T."/>
            <person name="Fujiyama A."/>
            <person name="Inagaki F."/>
            <person name="Takami H."/>
        </authorList>
    </citation>
    <scope>NUCLEOTIDE SEQUENCE</scope>
    <source>
        <strain evidence="1">Expedition CK06-06</strain>
    </source>
</reference>
<sequence length="96" mass="11088">IKTLQKNFPDQSEFIGEYSGQVKTLVEENLEEEFVNPDKTEEFIDMDEIKDALDTGKGYDVEQLRDIELYTELSKSDDPAISEMANKKLYSVLFDI</sequence>
<name>X1RQR4_9ZZZZ</name>
<organism evidence="1">
    <name type="scientific">marine sediment metagenome</name>
    <dbReference type="NCBI Taxonomy" id="412755"/>
    <lineage>
        <taxon>unclassified sequences</taxon>
        <taxon>metagenomes</taxon>
        <taxon>ecological metagenomes</taxon>
    </lineage>
</organism>